<name>A0A8D8CZF7_CULPI</name>
<reference evidence="2" key="1">
    <citation type="submission" date="2021-05" db="EMBL/GenBank/DDBJ databases">
        <authorList>
            <person name="Alioto T."/>
            <person name="Alioto T."/>
            <person name="Gomez Garrido J."/>
        </authorList>
    </citation>
    <scope>NUCLEOTIDE SEQUENCE</scope>
</reference>
<dbReference type="EMBL" id="HBUE01138956">
    <property type="protein sequence ID" value="CAG6499866.1"/>
    <property type="molecule type" value="Transcribed_RNA"/>
</dbReference>
<evidence type="ECO:0000256" key="1">
    <source>
        <dbReference type="SAM" id="MobiDB-lite"/>
    </source>
</evidence>
<evidence type="ECO:0000313" key="2">
    <source>
        <dbReference type="EMBL" id="CAG6499866.1"/>
    </source>
</evidence>
<sequence>MTLQVPLECRSMEQIPKTVTALQVFANDEPSPCCSPEMPLGTTMTCSKTILLGVEMIPAGFTTGYSRAMTEHRGVRSASHRNWPREPQHANRVPSGLSPPERGSLEHAGWTAVALQVPS</sequence>
<protein>
    <submittedName>
        <fullName evidence="2">(northern house mosquito) hypothetical protein</fullName>
    </submittedName>
</protein>
<proteinExistence type="predicted"/>
<accession>A0A8D8CZF7</accession>
<feature type="region of interest" description="Disordered" evidence="1">
    <location>
        <begin position="71"/>
        <end position="110"/>
    </location>
</feature>
<dbReference type="AlphaFoldDB" id="A0A8D8CZF7"/>
<organism evidence="2">
    <name type="scientific">Culex pipiens</name>
    <name type="common">House mosquito</name>
    <dbReference type="NCBI Taxonomy" id="7175"/>
    <lineage>
        <taxon>Eukaryota</taxon>
        <taxon>Metazoa</taxon>
        <taxon>Ecdysozoa</taxon>
        <taxon>Arthropoda</taxon>
        <taxon>Hexapoda</taxon>
        <taxon>Insecta</taxon>
        <taxon>Pterygota</taxon>
        <taxon>Neoptera</taxon>
        <taxon>Endopterygota</taxon>
        <taxon>Diptera</taxon>
        <taxon>Nematocera</taxon>
        <taxon>Culicoidea</taxon>
        <taxon>Culicidae</taxon>
        <taxon>Culicinae</taxon>
        <taxon>Culicini</taxon>
        <taxon>Culex</taxon>
        <taxon>Culex</taxon>
    </lineage>
</organism>